<feature type="domain" description="Transposase IS110-like N-terminal" evidence="2">
    <location>
        <begin position="332"/>
        <end position="382"/>
    </location>
</feature>
<evidence type="ECO:0000313" key="4">
    <source>
        <dbReference type="Proteomes" id="UP000004668"/>
    </source>
</evidence>
<feature type="region of interest" description="Disordered" evidence="1">
    <location>
        <begin position="69"/>
        <end position="93"/>
    </location>
</feature>
<dbReference type="HOGENOM" id="CLU_724633_0_0_11"/>
<name>F2UYU9_ACTVI</name>
<dbReference type="eggNOG" id="COG2801">
    <property type="taxonomic scope" value="Bacteria"/>
</dbReference>
<evidence type="ECO:0000256" key="1">
    <source>
        <dbReference type="SAM" id="MobiDB-lite"/>
    </source>
</evidence>
<dbReference type="EMBL" id="ACRE02000004">
    <property type="protein sequence ID" value="EGE37353.1"/>
    <property type="molecule type" value="Genomic_DNA"/>
</dbReference>
<dbReference type="GO" id="GO:0003677">
    <property type="term" value="F:DNA binding"/>
    <property type="evidence" value="ECO:0007669"/>
    <property type="project" value="InterPro"/>
</dbReference>
<dbReference type="InterPro" id="IPR002525">
    <property type="entry name" value="Transp_IS110-like_N"/>
</dbReference>
<reference evidence="3 4" key="2">
    <citation type="submission" date="2011-10" db="EMBL/GenBank/DDBJ databases">
        <title>The Genome Sequence of Actinomyces viscosus C505.</title>
        <authorList>
            <consortium name="The Broad Institute Genome Sequencing Platform"/>
            <consortium name="The Broad Institute Genome Sequencing Center for Infectious Disease"/>
            <person name="Earl A."/>
            <person name="Ward D."/>
            <person name="Feldgarden M."/>
            <person name="Gevers D."/>
            <person name="Sibley C.D."/>
            <person name="Field T.R."/>
            <person name="Grinwis M."/>
            <person name="Eshaghurshan C.S."/>
            <person name="Surette M.G."/>
            <person name="Young S.K."/>
            <person name="Zeng Q."/>
            <person name="Gargeya S."/>
            <person name="Fitzgerald M."/>
            <person name="Haas B."/>
            <person name="Abouelleil A."/>
            <person name="Alvarado L."/>
            <person name="Arachchi H.M."/>
            <person name="Berlin A."/>
            <person name="Brown A."/>
            <person name="Chapman S.B."/>
            <person name="Chen Z."/>
            <person name="Dunbar C."/>
            <person name="Freedman E."/>
            <person name="Gearin G."/>
            <person name="Goldberg J."/>
            <person name="Griggs A."/>
            <person name="Gujja S."/>
            <person name="Heiman D."/>
            <person name="Howarth C."/>
            <person name="Larson L."/>
            <person name="Lui A."/>
            <person name="MacDonald P.J.P."/>
            <person name="Montmayeur A."/>
            <person name="Murphy C."/>
            <person name="Neiman D."/>
            <person name="Pearson M."/>
            <person name="Priest M."/>
            <person name="Roberts A."/>
            <person name="Saif S."/>
            <person name="Shea T."/>
            <person name="Shenoy N."/>
            <person name="Sisk P."/>
            <person name="Stolte C."/>
            <person name="Sykes S."/>
            <person name="Wortman J."/>
            <person name="Nusbaum C."/>
            <person name="Birren B."/>
        </authorList>
    </citation>
    <scope>NUCLEOTIDE SEQUENCE [LARGE SCALE GENOMIC DNA]</scope>
    <source>
        <strain evidence="3 4">C505</strain>
    </source>
</reference>
<comment type="caution">
    <text evidence="3">The sequence shown here is derived from an EMBL/GenBank/DDBJ whole genome shotgun (WGS) entry which is preliminary data.</text>
</comment>
<evidence type="ECO:0000313" key="3">
    <source>
        <dbReference type="EMBL" id="EGE37353.1"/>
    </source>
</evidence>
<reference evidence="4" key="1">
    <citation type="submission" date="2010-02" db="EMBL/GenBank/DDBJ databases">
        <title>The Genome Sequence of Prevotella oris strain C735.</title>
        <authorList>
            <consortium name="The Broad Institute Genome Sequencing Platform"/>
            <person name="Ward D."/>
            <person name="Feldgarden M."/>
            <person name="Earl A."/>
            <person name="Young S.K."/>
            <person name="Zeng Q."/>
            <person name="Koehrsen M."/>
            <person name="Alvarado L."/>
            <person name="Berlin A."/>
            <person name="Bochicchio J."/>
            <person name="Borenstein D."/>
            <person name="Chapman S.B."/>
            <person name="Chen Z."/>
            <person name="Engels R."/>
            <person name="Freedman E."/>
            <person name="Gellesch M."/>
            <person name="Goldberg J."/>
            <person name="Griggs A."/>
            <person name="Gujja S."/>
            <person name="Heilman E."/>
            <person name="Heiman D."/>
            <person name="Hepburn T."/>
            <person name="Howarth C."/>
            <person name="Jen D."/>
            <person name="Larson L."/>
            <person name="Mehta T."/>
            <person name="Park D."/>
            <person name="Pearson M."/>
            <person name="Roberts A."/>
            <person name="Saif S."/>
            <person name="Shea T."/>
            <person name="Shenoy N."/>
            <person name="Sisk P."/>
            <person name="Stolte C."/>
            <person name="Sykes S."/>
            <person name="Thomson T."/>
            <person name="Walk T."/>
            <person name="White J."/>
            <person name="Yandava C."/>
            <person name="Sibley C.D."/>
            <person name="Field T.R."/>
            <person name="Grinwis M."/>
            <person name="Eshaghurshan C.S."/>
            <person name="Surette M.G."/>
            <person name="Haas B."/>
            <person name="Nusbaum C."/>
            <person name="Birren B."/>
        </authorList>
    </citation>
    <scope>NUCLEOTIDE SEQUENCE [LARGE SCALE GENOMIC DNA]</scope>
    <source>
        <strain evidence="4">C505</strain>
    </source>
</reference>
<dbReference type="eggNOG" id="COG3547">
    <property type="taxonomic scope" value="Bacteria"/>
</dbReference>
<organism evidence="3 4">
    <name type="scientific">Actinomyces viscosus C505</name>
    <dbReference type="NCBI Taxonomy" id="562973"/>
    <lineage>
        <taxon>Bacteria</taxon>
        <taxon>Bacillati</taxon>
        <taxon>Actinomycetota</taxon>
        <taxon>Actinomycetes</taxon>
        <taxon>Actinomycetales</taxon>
        <taxon>Actinomycetaceae</taxon>
        <taxon>Actinomyces</taxon>
    </lineage>
</organism>
<evidence type="ECO:0000259" key="2">
    <source>
        <dbReference type="Pfam" id="PF01548"/>
    </source>
</evidence>
<dbReference type="GO" id="GO:0006313">
    <property type="term" value="P:DNA transposition"/>
    <property type="evidence" value="ECO:0007669"/>
    <property type="project" value="InterPro"/>
</dbReference>
<accession>F2UYU9</accession>
<proteinExistence type="predicted"/>
<dbReference type="GO" id="GO:0004803">
    <property type="term" value="F:transposase activity"/>
    <property type="evidence" value="ECO:0007669"/>
    <property type="project" value="InterPro"/>
</dbReference>
<dbReference type="AlphaFoldDB" id="F2UYU9"/>
<sequence length="382" mass="41450">MKVLQRVWPASGGQCGKYLKESMPLLLDLLEASGELDDEPRYTPAVSDELVAMSAATIDRHLAPVRATEQLRGKSTTKTGPLAFAAPSRSARPAGEIEAEPGFFEVDTVAHCGPTLKGESTRTVNMTDVLTGWTFTRSIRNNAEKHIISALDAAVGCVPFPVLGVDFVGGSEFINHSVVRWAADLDIYSRPLTPLQEERPGHHRVEEQPPGAPLRLLLPLRHQRGARGPGPSLGAGQRQAQLPAPLPCWWSRVVRGWASCCGHDVLPLSLDDPGGVVTCSSRALVTADKGNDPSSVRSFVTWVRNRSSTGWPCTHAARGGTKMNIEDIDVFIGIDVGKSEHWATALSRDGRKVFDKSLPNDEERLRALYKKLADHGNLLVVV</sequence>
<feature type="non-terminal residue" evidence="3">
    <location>
        <position position="382"/>
    </location>
</feature>
<dbReference type="Pfam" id="PF01548">
    <property type="entry name" value="DEDD_Tnp_IS110"/>
    <property type="match status" value="1"/>
</dbReference>
<protein>
    <recommendedName>
        <fullName evidence="2">Transposase IS110-like N-terminal domain-containing protein</fullName>
    </recommendedName>
</protein>
<gene>
    <name evidence="3" type="ORF">HMPREF0059_01619</name>
</gene>
<dbReference type="Proteomes" id="UP000004668">
    <property type="component" value="Unassembled WGS sequence"/>
</dbReference>